<organism evidence="2 3">
    <name type="scientific">Candidatus Shapirobacteria bacterium RBG_13_44_7</name>
    <dbReference type="NCBI Taxonomy" id="1802149"/>
    <lineage>
        <taxon>Bacteria</taxon>
        <taxon>Candidatus Shapironibacteriota</taxon>
    </lineage>
</organism>
<comment type="caution">
    <text evidence="2">The sequence shown here is derived from an EMBL/GenBank/DDBJ whole genome shotgun (WGS) entry which is preliminary data.</text>
</comment>
<feature type="non-terminal residue" evidence="2">
    <location>
        <position position="71"/>
    </location>
</feature>
<name>A0A1F7SEM6_9BACT</name>
<gene>
    <name evidence="2" type="ORF">A3K55_00195</name>
</gene>
<evidence type="ECO:0000259" key="1">
    <source>
        <dbReference type="Pfam" id="PF12647"/>
    </source>
</evidence>
<dbReference type="EMBL" id="MGDJ01000032">
    <property type="protein sequence ID" value="OGL52219.1"/>
    <property type="molecule type" value="Genomic_DNA"/>
</dbReference>
<dbReference type="Pfam" id="PF12647">
    <property type="entry name" value="RNHCP"/>
    <property type="match status" value="1"/>
</dbReference>
<dbReference type="Proteomes" id="UP000185874">
    <property type="component" value="Unassembled WGS sequence"/>
</dbReference>
<proteinExistence type="predicted"/>
<dbReference type="InterPro" id="IPR024439">
    <property type="entry name" value="RNHCP"/>
</dbReference>
<reference evidence="2 3" key="1">
    <citation type="journal article" date="2016" name="Nat. Commun.">
        <title>Thousands of microbial genomes shed light on interconnected biogeochemical processes in an aquifer system.</title>
        <authorList>
            <person name="Anantharaman K."/>
            <person name="Brown C.T."/>
            <person name="Hug L.A."/>
            <person name="Sharon I."/>
            <person name="Castelle C.J."/>
            <person name="Probst A.J."/>
            <person name="Thomas B.C."/>
            <person name="Singh A."/>
            <person name="Wilkins M.J."/>
            <person name="Karaoz U."/>
            <person name="Brodie E.L."/>
            <person name="Williams K.H."/>
            <person name="Hubbard S.S."/>
            <person name="Banfield J.F."/>
        </authorList>
    </citation>
    <scope>NUCLEOTIDE SEQUENCE [LARGE SCALE GENOMIC DNA]</scope>
</reference>
<sequence length="71" mass="8243">MKNFIRKKENFGCEVCGKEVAGDGYTDHCEACLWGKHVDREIPGDRASECQGLMEPIRVIWEKGEYKIFYK</sequence>
<accession>A0A1F7SEM6</accession>
<dbReference type="AlphaFoldDB" id="A0A1F7SEM6"/>
<protein>
    <recommendedName>
        <fullName evidence="1">RNHCP domain-containing protein</fullName>
    </recommendedName>
</protein>
<evidence type="ECO:0000313" key="3">
    <source>
        <dbReference type="Proteomes" id="UP000185874"/>
    </source>
</evidence>
<feature type="domain" description="RNHCP" evidence="1">
    <location>
        <begin position="9"/>
        <end position="69"/>
    </location>
</feature>
<evidence type="ECO:0000313" key="2">
    <source>
        <dbReference type="EMBL" id="OGL52219.1"/>
    </source>
</evidence>